<dbReference type="EMBL" id="KD141085">
    <property type="protein sequence ID" value="EMS57765.1"/>
    <property type="molecule type" value="Genomic_DNA"/>
</dbReference>
<dbReference type="AlphaFoldDB" id="M7ZZE8"/>
<reference evidence="1" key="1">
    <citation type="journal article" date="2013" name="Nature">
        <title>Draft genome of the wheat A-genome progenitor Triticum urartu.</title>
        <authorList>
            <person name="Ling H.Q."/>
            <person name="Zhao S."/>
            <person name="Liu D."/>
            <person name="Wang J."/>
            <person name="Sun H."/>
            <person name="Zhang C."/>
            <person name="Fan H."/>
            <person name="Li D."/>
            <person name="Dong L."/>
            <person name="Tao Y."/>
            <person name="Gao C."/>
            <person name="Wu H."/>
            <person name="Li Y."/>
            <person name="Cui Y."/>
            <person name="Guo X."/>
            <person name="Zheng S."/>
            <person name="Wang B."/>
            <person name="Yu K."/>
            <person name="Liang Q."/>
            <person name="Yang W."/>
            <person name="Lou X."/>
            <person name="Chen J."/>
            <person name="Feng M."/>
            <person name="Jian J."/>
            <person name="Zhang X."/>
            <person name="Luo G."/>
            <person name="Jiang Y."/>
            <person name="Liu J."/>
            <person name="Wang Z."/>
            <person name="Sha Y."/>
            <person name="Zhang B."/>
            <person name="Wu H."/>
            <person name="Tang D."/>
            <person name="Shen Q."/>
            <person name="Xue P."/>
            <person name="Zou S."/>
            <person name="Wang X."/>
            <person name="Liu X."/>
            <person name="Wang F."/>
            <person name="Yang Y."/>
            <person name="An X."/>
            <person name="Dong Z."/>
            <person name="Zhang K."/>
            <person name="Zhang X."/>
            <person name="Luo M.C."/>
            <person name="Dvorak J."/>
            <person name="Tong Y."/>
            <person name="Wang J."/>
            <person name="Yang H."/>
            <person name="Li Z."/>
            <person name="Wang D."/>
            <person name="Zhang A."/>
            <person name="Wang J."/>
        </authorList>
    </citation>
    <scope>NUCLEOTIDE SEQUENCE</scope>
</reference>
<evidence type="ECO:0000313" key="1">
    <source>
        <dbReference type="EMBL" id="EMS57765.1"/>
    </source>
</evidence>
<organism evidence="1">
    <name type="scientific">Triticum urartu</name>
    <name type="common">Red wild einkorn</name>
    <name type="synonym">Crithodium urartu</name>
    <dbReference type="NCBI Taxonomy" id="4572"/>
    <lineage>
        <taxon>Eukaryota</taxon>
        <taxon>Viridiplantae</taxon>
        <taxon>Streptophyta</taxon>
        <taxon>Embryophyta</taxon>
        <taxon>Tracheophyta</taxon>
        <taxon>Spermatophyta</taxon>
        <taxon>Magnoliopsida</taxon>
        <taxon>Liliopsida</taxon>
        <taxon>Poales</taxon>
        <taxon>Poaceae</taxon>
        <taxon>BOP clade</taxon>
        <taxon>Pooideae</taxon>
        <taxon>Triticodae</taxon>
        <taxon>Triticeae</taxon>
        <taxon>Triticinae</taxon>
        <taxon>Triticum</taxon>
    </lineage>
</organism>
<sequence length="131" mass="14707">MADWLGAVDVEGDNWSLVHIPKPPYYADDINGIFPSQGQLYFANSPADSDGSELSIWVLDDFVTGKWSLKHNSHWQIWTKCLCNAVFFVNMVLNVRFITVHVSDTIEVKSGIWVAVTGVDIYQVVRVYVGA</sequence>
<protein>
    <submittedName>
        <fullName evidence="1">Uncharacterized protein</fullName>
    </submittedName>
</protein>
<proteinExistence type="predicted"/>
<gene>
    <name evidence="1" type="ORF">TRIUR3_19774</name>
</gene>
<accession>M7ZZE8</accession>
<dbReference type="STRING" id="4572.M7ZZE8"/>
<name>M7ZZE8_TRIUA</name>